<evidence type="ECO:0000256" key="2">
    <source>
        <dbReference type="SAM" id="Phobius"/>
    </source>
</evidence>
<comment type="caution">
    <text evidence="3">The sequence shown here is derived from an EMBL/GenBank/DDBJ whole genome shotgun (WGS) entry which is preliminary data.</text>
</comment>
<protein>
    <submittedName>
        <fullName evidence="3">Uncharacterized protein</fullName>
    </submittedName>
</protein>
<feature type="transmembrane region" description="Helical" evidence="2">
    <location>
        <begin position="37"/>
        <end position="57"/>
    </location>
</feature>
<dbReference type="RefSeq" id="WP_183215512.1">
    <property type="nucleotide sequence ID" value="NZ_BMPW01000001.1"/>
</dbReference>
<organism evidence="3 4">
    <name type="scientific">Actinoplanes campanulatus</name>
    <dbReference type="NCBI Taxonomy" id="113559"/>
    <lineage>
        <taxon>Bacteria</taxon>
        <taxon>Bacillati</taxon>
        <taxon>Actinomycetota</taxon>
        <taxon>Actinomycetes</taxon>
        <taxon>Micromonosporales</taxon>
        <taxon>Micromonosporaceae</taxon>
        <taxon>Actinoplanes</taxon>
    </lineage>
</organism>
<feature type="transmembrane region" description="Helical" evidence="2">
    <location>
        <begin position="77"/>
        <end position="105"/>
    </location>
</feature>
<dbReference type="Proteomes" id="UP000590749">
    <property type="component" value="Unassembled WGS sequence"/>
</dbReference>
<keyword evidence="2" id="KW-1133">Transmembrane helix</keyword>
<sequence length="209" mass="22170">MLCAKCGAPPSLDGGAHRCVRVNEGELETFAVAGRRVIRFAVTYMIVAVATAVLASVGADALVRGATDPTGVGPMGFMVVFAMIAGFLALVCLIGLVVCTIVWIVSAHRVTDAGPGIAGYSALFLTLALITASYVLSGLPNAYAVTGLRFGGLIVLIIGVVLTRNRIRRLTDMPIPSGKKSLITEEDWKASEWDPEVQREIERRGRPTE</sequence>
<keyword evidence="4" id="KW-1185">Reference proteome</keyword>
<evidence type="ECO:0000256" key="1">
    <source>
        <dbReference type="SAM" id="MobiDB-lite"/>
    </source>
</evidence>
<evidence type="ECO:0000313" key="3">
    <source>
        <dbReference type="EMBL" id="MBB3092547.1"/>
    </source>
</evidence>
<feature type="transmembrane region" description="Helical" evidence="2">
    <location>
        <begin position="142"/>
        <end position="163"/>
    </location>
</feature>
<name>A0A7W5FBS4_9ACTN</name>
<dbReference type="EMBL" id="JACHXF010000001">
    <property type="protein sequence ID" value="MBB3092547.1"/>
    <property type="molecule type" value="Genomic_DNA"/>
</dbReference>
<proteinExistence type="predicted"/>
<keyword evidence="2" id="KW-0812">Transmembrane</keyword>
<evidence type="ECO:0000313" key="4">
    <source>
        <dbReference type="Proteomes" id="UP000590749"/>
    </source>
</evidence>
<feature type="region of interest" description="Disordered" evidence="1">
    <location>
        <begin position="187"/>
        <end position="209"/>
    </location>
</feature>
<reference evidence="3 4" key="1">
    <citation type="submission" date="2020-08" db="EMBL/GenBank/DDBJ databases">
        <title>Genomic Encyclopedia of Type Strains, Phase III (KMG-III): the genomes of soil and plant-associated and newly described type strains.</title>
        <authorList>
            <person name="Whitman W."/>
        </authorList>
    </citation>
    <scope>NUCLEOTIDE SEQUENCE [LARGE SCALE GENOMIC DNA]</scope>
    <source>
        <strain evidence="3 4">CECT 3287</strain>
    </source>
</reference>
<accession>A0A7W5FBS4</accession>
<dbReference type="AlphaFoldDB" id="A0A7W5FBS4"/>
<keyword evidence="2" id="KW-0472">Membrane</keyword>
<gene>
    <name evidence="3" type="ORF">FHR83_000181</name>
</gene>
<feature type="transmembrane region" description="Helical" evidence="2">
    <location>
        <begin position="117"/>
        <end position="136"/>
    </location>
</feature>